<evidence type="ECO:0000313" key="2">
    <source>
        <dbReference type="EMBL" id="CEM29883.1"/>
    </source>
</evidence>
<reference evidence="2 3" key="1">
    <citation type="submission" date="2014-11" db="EMBL/GenBank/DDBJ databases">
        <authorList>
            <person name="Zhu J."/>
            <person name="Qi W."/>
            <person name="Song R."/>
        </authorList>
    </citation>
    <scope>NUCLEOTIDE SEQUENCE [LARGE SCALE GENOMIC DNA]</scope>
</reference>
<accession>A0A0G4GJD8</accession>
<dbReference type="AlphaFoldDB" id="A0A0G4GJD8"/>
<name>A0A0G4GJD8_VITBC</name>
<sequence length="356" mass="40426">MMYAGTSHNSDNGAGPPPEHRMTDYLADAIEFANDVLHTGISLATKWRDAQPLAWLLSAIEFYIDDVHDTDLKGRTEACLREREMIQDIPDDQRWPKIMGGLRQHDLTTGGLYDMKPSTAELLHAGDVTKFPWLLVARNLRNGQLSSSKSCHQYAVEKGLMVDSDKEQRDAEWRTAVDLTAAATGKLIDDFIAGTRPADTKSDQPDWLRSSQAAATRARGWSEEEDKRLQELADGMKNTTGAIRYDSLCRDMATEGYMRDEKEVFFRLTFLAKLKRLRSGLPFRSGQKWSDSDVQKLLDDVRDSIPRDLIAAGLGRSVEAVLTRWRRFRSDNDNLRLARQSIFWLPADVECLKEMR</sequence>
<feature type="region of interest" description="Disordered" evidence="1">
    <location>
        <begin position="1"/>
        <end position="21"/>
    </location>
</feature>
<keyword evidence="3" id="KW-1185">Reference proteome</keyword>
<dbReference type="InParanoid" id="A0A0G4GJD8"/>
<feature type="compositionally biased region" description="Polar residues" evidence="1">
    <location>
        <begin position="1"/>
        <end position="12"/>
    </location>
</feature>
<feature type="region of interest" description="Disordered" evidence="1">
    <location>
        <begin position="198"/>
        <end position="222"/>
    </location>
</feature>
<dbReference type="EMBL" id="CDMY01000686">
    <property type="protein sequence ID" value="CEM29883.1"/>
    <property type="molecule type" value="Genomic_DNA"/>
</dbReference>
<dbReference type="VEuPathDB" id="CryptoDB:Vbra_311"/>
<organism evidence="2 3">
    <name type="scientific">Vitrella brassicaformis (strain CCMP3155)</name>
    <dbReference type="NCBI Taxonomy" id="1169540"/>
    <lineage>
        <taxon>Eukaryota</taxon>
        <taxon>Sar</taxon>
        <taxon>Alveolata</taxon>
        <taxon>Colpodellida</taxon>
        <taxon>Vitrellaceae</taxon>
        <taxon>Vitrella</taxon>
    </lineage>
</organism>
<dbReference type="Proteomes" id="UP000041254">
    <property type="component" value="Unassembled WGS sequence"/>
</dbReference>
<gene>
    <name evidence="2" type="ORF">Vbra_311</name>
</gene>
<proteinExistence type="predicted"/>
<evidence type="ECO:0000313" key="3">
    <source>
        <dbReference type="Proteomes" id="UP000041254"/>
    </source>
</evidence>
<protein>
    <submittedName>
        <fullName evidence="2">Uncharacterized protein</fullName>
    </submittedName>
</protein>
<evidence type="ECO:0000256" key="1">
    <source>
        <dbReference type="SAM" id="MobiDB-lite"/>
    </source>
</evidence>